<accession>A0ACC2S0X5</accession>
<gene>
    <name evidence="1" type="ORF">DSO57_1037433</name>
</gene>
<dbReference type="EMBL" id="QTSX02006081">
    <property type="protein sequence ID" value="KAJ9056013.1"/>
    <property type="molecule type" value="Genomic_DNA"/>
</dbReference>
<evidence type="ECO:0000313" key="1">
    <source>
        <dbReference type="EMBL" id="KAJ9056013.1"/>
    </source>
</evidence>
<name>A0ACC2S0X5_9FUNG</name>
<reference evidence="1" key="1">
    <citation type="submission" date="2022-04" db="EMBL/GenBank/DDBJ databases">
        <title>Genome of the entomopathogenic fungus Entomophthora muscae.</title>
        <authorList>
            <person name="Elya C."/>
            <person name="Lovett B.R."/>
            <person name="Lee E."/>
            <person name="Macias A.M."/>
            <person name="Hajek A.E."/>
            <person name="De Bivort B.L."/>
            <person name="Kasson M.T."/>
            <person name="De Fine Licht H.H."/>
            <person name="Stajich J.E."/>
        </authorList>
    </citation>
    <scope>NUCLEOTIDE SEQUENCE</scope>
    <source>
        <strain evidence="1">Berkeley</strain>
    </source>
</reference>
<sequence length="111" mass="12101">MKPPVTPKPMLASLPDLPTDHTGKLFGIVYINLSGVIDTIIPTAGPWSWVGKSVSYLFKLAPLLWWALPAKTPAHVTPENSGLTTQDWIPDTTTPSLALKNFPFSSQKSDM</sequence>
<proteinExistence type="predicted"/>
<dbReference type="Proteomes" id="UP001165960">
    <property type="component" value="Unassembled WGS sequence"/>
</dbReference>
<organism evidence="1 2">
    <name type="scientific">Entomophthora muscae</name>
    <dbReference type="NCBI Taxonomy" id="34485"/>
    <lineage>
        <taxon>Eukaryota</taxon>
        <taxon>Fungi</taxon>
        <taxon>Fungi incertae sedis</taxon>
        <taxon>Zoopagomycota</taxon>
        <taxon>Entomophthoromycotina</taxon>
        <taxon>Entomophthoromycetes</taxon>
        <taxon>Entomophthorales</taxon>
        <taxon>Entomophthoraceae</taxon>
        <taxon>Entomophthora</taxon>
    </lineage>
</organism>
<evidence type="ECO:0000313" key="2">
    <source>
        <dbReference type="Proteomes" id="UP001165960"/>
    </source>
</evidence>
<keyword evidence="2" id="KW-1185">Reference proteome</keyword>
<protein>
    <submittedName>
        <fullName evidence="1">Uncharacterized protein</fullName>
    </submittedName>
</protein>
<comment type="caution">
    <text evidence="1">The sequence shown here is derived from an EMBL/GenBank/DDBJ whole genome shotgun (WGS) entry which is preliminary data.</text>
</comment>